<feature type="short sequence motif" description="GXSXG" evidence="4">
    <location>
        <begin position="41"/>
        <end position="45"/>
    </location>
</feature>
<evidence type="ECO:0000313" key="7">
    <source>
        <dbReference type="Proteomes" id="UP000218831"/>
    </source>
</evidence>
<protein>
    <recommendedName>
        <fullName evidence="5">PNPLA domain-containing protein</fullName>
    </recommendedName>
</protein>
<evidence type="ECO:0000256" key="1">
    <source>
        <dbReference type="ARBA" id="ARBA00022801"/>
    </source>
</evidence>
<dbReference type="InterPro" id="IPR016035">
    <property type="entry name" value="Acyl_Trfase/lysoPLipase"/>
</dbReference>
<dbReference type="PANTHER" id="PTHR14226">
    <property type="entry name" value="NEUROPATHY TARGET ESTERASE/SWISS CHEESE D.MELANOGASTER"/>
    <property type="match status" value="1"/>
</dbReference>
<comment type="caution">
    <text evidence="6">The sequence shown here is derived from an EMBL/GenBank/DDBJ whole genome shotgun (WGS) entry which is preliminary data.</text>
</comment>
<evidence type="ECO:0000313" key="6">
    <source>
        <dbReference type="EMBL" id="PAU94582.1"/>
    </source>
</evidence>
<organism evidence="6 7">
    <name type="scientific">Fodinibius salipaludis</name>
    <dbReference type="NCBI Taxonomy" id="2032627"/>
    <lineage>
        <taxon>Bacteria</taxon>
        <taxon>Pseudomonadati</taxon>
        <taxon>Balneolota</taxon>
        <taxon>Balneolia</taxon>
        <taxon>Balneolales</taxon>
        <taxon>Balneolaceae</taxon>
        <taxon>Fodinibius</taxon>
    </lineage>
</organism>
<proteinExistence type="predicted"/>
<dbReference type="PROSITE" id="PS51635">
    <property type="entry name" value="PNPLA"/>
    <property type="match status" value="1"/>
</dbReference>
<feature type="short sequence motif" description="GXGXXG" evidence="4">
    <location>
        <begin position="14"/>
        <end position="19"/>
    </location>
</feature>
<keyword evidence="2 4" id="KW-0442">Lipid degradation</keyword>
<dbReference type="SUPFAM" id="SSF52151">
    <property type="entry name" value="FabD/lysophospholipase-like"/>
    <property type="match status" value="1"/>
</dbReference>
<dbReference type="PANTHER" id="PTHR14226:SF57">
    <property type="entry name" value="BLR7027 PROTEIN"/>
    <property type="match status" value="1"/>
</dbReference>
<reference evidence="6 7" key="1">
    <citation type="submission" date="2017-08" db="EMBL/GenBank/DDBJ databases">
        <title>Aliifodinibius alkalisoli sp. nov., isolated from saline alkaline soil.</title>
        <authorList>
            <person name="Liu D."/>
            <person name="Zhang G."/>
        </authorList>
    </citation>
    <scope>NUCLEOTIDE SEQUENCE [LARGE SCALE GENOMIC DNA]</scope>
    <source>
        <strain evidence="6 7">WN023</strain>
    </source>
</reference>
<evidence type="ECO:0000256" key="3">
    <source>
        <dbReference type="ARBA" id="ARBA00023098"/>
    </source>
</evidence>
<dbReference type="RefSeq" id="WP_095606123.1">
    <property type="nucleotide sequence ID" value="NZ_NSKE01000004.1"/>
</dbReference>
<dbReference type="Gene3D" id="3.40.1090.10">
    <property type="entry name" value="Cytosolic phospholipase A2 catalytic domain"/>
    <property type="match status" value="2"/>
</dbReference>
<feature type="short sequence motif" description="DGA/G" evidence="4">
    <location>
        <begin position="177"/>
        <end position="179"/>
    </location>
</feature>
<dbReference type="AlphaFoldDB" id="A0A2A2GCS0"/>
<evidence type="ECO:0000256" key="2">
    <source>
        <dbReference type="ARBA" id="ARBA00022963"/>
    </source>
</evidence>
<evidence type="ECO:0000259" key="5">
    <source>
        <dbReference type="PROSITE" id="PS51635"/>
    </source>
</evidence>
<dbReference type="OrthoDB" id="1489257at2"/>
<dbReference type="GO" id="GO:0016787">
    <property type="term" value="F:hydrolase activity"/>
    <property type="evidence" value="ECO:0007669"/>
    <property type="project" value="UniProtKB-UniRule"/>
</dbReference>
<dbReference type="InterPro" id="IPR002641">
    <property type="entry name" value="PNPLA_dom"/>
</dbReference>
<feature type="active site" description="Nucleophile" evidence="4">
    <location>
        <position position="43"/>
    </location>
</feature>
<keyword evidence="1 4" id="KW-0378">Hydrolase</keyword>
<keyword evidence="3 4" id="KW-0443">Lipid metabolism</keyword>
<dbReference type="GO" id="GO:0016042">
    <property type="term" value="P:lipid catabolic process"/>
    <property type="evidence" value="ECO:0007669"/>
    <property type="project" value="UniProtKB-UniRule"/>
</dbReference>
<keyword evidence="7" id="KW-1185">Reference proteome</keyword>
<dbReference type="InterPro" id="IPR050301">
    <property type="entry name" value="NTE"/>
</dbReference>
<feature type="domain" description="PNPLA" evidence="5">
    <location>
        <begin position="10"/>
        <end position="190"/>
    </location>
</feature>
<sequence>MNSTDQNTALVLSGGGAKGAFQAGALEVLKEAGYSFDAISGVSVGALNGVMLATDQFNELLDIWQEITPNKVLRKTSLLTLARQYLLYKIGFGSPPVSRYNNEPLQHLMHHYLKDKTVKLPFHFGYVKLESGEYVKATIRRTDGHTIDQDDLKRILASTAIPVYFNPAHIGDFTAVDGGLRNISPIKEVLPYRPDRIIIIPTEPVNKDPGTTKVRDILEIAFRSIDIMLNEIFHEDIDRFLVANRLVKQAETQGLTLKKSDGSPYHYIEPIIIAPEEPLGDALDFDNQRIRKLMEKGRNRTHQILESRIA</sequence>
<dbReference type="EMBL" id="NSKE01000004">
    <property type="protein sequence ID" value="PAU94582.1"/>
    <property type="molecule type" value="Genomic_DNA"/>
</dbReference>
<accession>A0A2A2GCS0</accession>
<dbReference type="Proteomes" id="UP000218831">
    <property type="component" value="Unassembled WGS sequence"/>
</dbReference>
<evidence type="ECO:0000256" key="4">
    <source>
        <dbReference type="PROSITE-ProRule" id="PRU01161"/>
    </source>
</evidence>
<dbReference type="Pfam" id="PF01734">
    <property type="entry name" value="Patatin"/>
    <property type="match status" value="1"/>
</dbReference>
<feature type="active site" description="Proton acceptor" evidence="4">
    <location>
        <position position="177"/>
    </location>
</feature>
<gene>
    <name evidence="6" type="ORF">CK503_07245</name>
</gene>
<name>A0A2A2GCS0_9BACT</name>